<evidence type="ECO:0000256" key="7">
    <source>
        <dbReference type="ARBA" id="ARBA00023136"/>
    </source>
</evidence>
<evidence type="ECO:0000259" key="15">
    <source>
        <dbReference type="Pfam" id="PF10256"/>
    </source>
</evidence>
<feature type="domain" description="Acyl-CoA oxidase/dehydrogenase middle" evidence="12">
    <location>
        <begin position="536"/>
        <end position="638"/>
    </location>
</feature>
<dbReference type="GO" id="GO:0016020">
    <property type="term" value="C:membrane"/>
    <property type="evidence" value="ECO:0007669"/>
    <property type="project" value="UniProtKB-SubCell"/>
</dbReference>
<evidence type="ECO:0000256" key="1">
    <source>
        <dbReference type="ARBA" id="ARBA00001974"/>
    </source>
</evidence>
<dbReference type="PANTHER" id="PTHR48083">
    <property type="entry name" value="MEDIUM-CHAIN SPECIFIC ACYL-COA DEHYDROGENASE, MITOCHONDRIAL-RELATED"/>
    <property type="match status" value="1"/>
</dbReference>
<evidence type="ECO:0000259" key="11">
    <source>
        <dbReference type="Pfam" id="PF00441"/>
    </source>
</evidence>
<feature type="domain" description="Golgin subfamily A member 7/ERF4" evidence="15">
    <location>
        <begin position="241"/>
        <end position="357"/>
    </location>
</feature>
<dbReference type="InterPro" id="IPR013149">
    <property type="entry name" value="ADH-like_C"/>
</dbReference>
<dbReference type="InterPro" id="IPR006091">
    <property type="entry name" value="Acyl-CoA_Oxase/DH_mid-dom"/>
</dbReference>
<feature type="domain" description="Alcohol dehydrogenase-like N-terminal" evidence="14">
    <location>
        <begin position="864"/>
        <end position="976"/>
    </location>
</feature>
<keyword evidence="4" id="KW-0285">Flavoprotein</keyword>
<organism evidence="16 17">
    <name type="scientific">Venturia inaequalis</name>
    <name type="common">Apple scab fungus</name>
    <dbReference type="NCBI Taxonomy" id="5025"/>
    <lineage>
        <taxon>Eukaryota</taxon>
        <taxon>Fungi</taxon>
        <taxon>Dikarya</taxon>
        <taxon>Ascomycota</taxon>
        <taxon>Pezizomycotina</taxon>
        <taxon>Dothideomycetes</taxon>
        <taxon>Pleosporomycetidae</taxon>
        <taxon>Venturiales</taxon>
        <taxon>Venturiaceae</taxon>
        <taxon>Venturia</taxon>
    </lineage>
</organism>
<dbReference type="InterPro" id="IPR009075">
    <property type="entry name" value="AcylCo_DH/oxidase_C"/>
</dbReference>
<dbReference type="InterPro" id="IPR009100">
    <property type="entry name" value="AcylCoA_DH/oxidase_NM_dom_sf"/>
</dbReference>
<dbReference type="Gene3D" id="1.10.540.10">
    <property type="entry name" value="Acyl-CoA dehydrogenase/oxidase, N-terminal domain"/>
    <property type="match status" value="1"/>
</dbReference>
<dbReference type="InterPro" id="IPR050741">
    <property type="entry name" value="Acyl-CoA_dehydrogenase"/>
</dbReference>
<comment type="subcellular location">
    <subcellularLocation>
        <location evidence="2">Membrane</location>
    </subcellularLocation>
</comment>
<dbReference type="InterPro" id="IPR036291">
    <property type="entry name" value="NAD(P)-bd_dom_sf"/>
</dbReference>
<dbReference type="InterPro" id="IPR013786">
    <property type="entry name" value="AcylCoA_DH/ox_N"/>
</dbReference>
<dbReference type="GO" id="GO:0005737">
    <property type="term" value="C:cytoplasm"/>
    <property type="evidence" value="ECO:0007669"/>
    <property type="project" value="TreeGrafter"/>
</dbReference>
<evidence type="ECO:0000313" key="17">
    <source>
        <dbReference type="Proteomes" id="UP000447873"/>
    </source>
</evidence>
<dbReference type="CDD" id="cd08282">
    <property type="entry name" value="PFDH_like"/>
    <property type="match status" value="1"/>
</dbReference>
<feature type="domain" description="Alcohol dehydrogenase-like C-terminal" evidence="10">
    <location>
        <begin position="1024"/>
        <end position="1092"/>
    </location>
</feature>
<dbReference type="Pfam" id="PF10256">
    <property type="entry name" value="Erf4"/>
    <property type="match status" value="1"/>
</dbReference>
<keyword evidence="5" id="KW-0274">FAD</keyword>
<dbReference type="GO" id="GO:0033539">
    <property type="term" value="P:fatty acid beta-oxidation using acyl-CoA dehydrogenase"/>
    <property type="evidence" value="ECO:0007669"/>
    <property type="project" value="TreeGrafter"/>
</dbReference>
<dbReference type="GO" id="GO:0050660">
    <property type="term" value="F:flavin adenine dinucleotide binding"/>
    <property type="evidence" value="ECO:0007669"/>
    <property type="project" value="InterPro"/>
</dbReference>
<evidence type="ECO:0000256" key="4">
    <source>
        <dbReference type="ARBA" id="ARBA00022630"/>
    </source>
</evidence>
<feature type="region of interest" description="Disordered" evidence="9">
    <location>
        <begin position="66"/>
        <end position="214"/>
    </location>
</feature>
<feature type="compositionally biased region" description="Basic and acidic residues" evidence="9">
    <location>
        <begin position="119"/>
        <end position="136"/>
    </location>
</feature>
<reference evidence="16 17" key="1">
    <citation type="submission" date="2018-12" db="EMBL/GenBank/DDBJ databases">
        <title>Venturia inaequalis Genome Resource.</title>
        <authorList>
            <person name="Lichtner F.J."/>
        </authorList>
    </citation>
    <scope>NUCLEOTIDE SEQUENCE [LARGE SCALE GENOMIC DNA]</scope>
    <source>
        <strain evidence="16 17">120213</strain>
    </source>
</reference>
<evidence type="ECO:0000259" key="14">
    <source>
        <dbReference type="Pfam" id="PF08240"/>
    </source>
</evidence>
<dbReference type="PROSITE" id="PS00073">
    <property type="entry name" value="ACYL_COA_DH_2"/>
    <property type="match status" value="1"/>
</dbReference>
<dbReference type="Proteomes" id="UP000447873">
    <property type="component" value="Unassembled WGS sequence"/>
</dbReference>
<dbReference type="Pfam" id="PF02770">
    <property type="entry name" value="Acyl-CoA_dh_M"/>
    <property type="match status" value="1"/>
</dbReference>
<dbReference type="InterPro" id="IPR019383">
    <property type="entry name" value="Golgin_A_7/ERF4"/>
</dbReference>
<accession>A0A8H3VB62</accession>
<keyword evidence="8" id="KW-0479">Metal-binding</keyword>
<dbReference type="AlphaFoldDB" id="A0A8H3VB62"/>
<dbReference type="Gene3D" id="2.40.110.10">
    <property type="entry name" value="Butyryl-CoA Dehydrogenase, subunit A, domain 2"/>
    <property type="match status" value="1"/>
</dbReference>
<dbReference type="InterPro" id="IPR006089">
    <property type="entry name" value="Acyl-CoA_DH_CS"/>
</dbReference>
<evidence type="ECO:0008006" key="18">
    <source>
        <dbReference type="Google" id="ProtNLM"/>
    </source>
</evidence>
<protein>
    <recommendedName>
        <fullName evidence="18">Ras modification protein ERF4</fullName>
    </recommendedName>
</protein>
<evidence type="ECO:0000259" key="13">
    <source>
        <dbReference type="Pfam" id="PF02771"/>
    </source>
</evidence>
<dbReference type="GO" id="GO:0003995">
    <property type="term" value="F:acyl-CoA dehydrogenase activity"/>
    <property type="evidence" value="ECO:0007669"/>
    <property type="project" value="InterPro"/>
</dbReference>
<comment type="similarity">
    <text evidence="8">Belongs to the zinc-containing alcohol dehydrogenase family.</text>
</comment>
<dbReference type="PANTHER" id="PTHR48083:SF32">
    <property type="entry name" value="ACYL-COA DEHYDROGENASE NM DOMAIN-LIKE PROTEIN"/>
    <property type="match status" value="1"/>
</dbReference>
<dbReference type="InterPro" id="IPR046373">
    <property type="entry name" value="Acyl-CoA_Oxase/DH_mid-dom_sf"/>
</dbReference>
<feature type="compositionally biased region" description="Basic and acidic residues" evidence="9">
    <location>
        <begin position="154"/>
        <end position="165"/>
    </location>
</feature>
<evidence type="ECO:0000313" key="16">
    <source>
        <dbReference type="EMBL" id="KAE9983913.1"/>
    </source>
</evidence>
<dbReference type="SUPFAM" id="SSF47203">
    <property type="entry name" value="Acyl-CoA dehydrogenase C-terminal domain-like"/>
    <property type="match status" value="1"/>
</dbReference>
<dbReference type="SUPFAM" id="SSF51735">
    <property type="entry name" value="NAD(P)-binding Rossmann-fold domains"/>
    <property type="match status" value="1"/>
</dbReference>
<evidence type="ECO:0000256" key="8">
    <source>
        <dbReference type="RuleBase" id="RU361277"/>
    </source>
</evidence>
<comment type="similarity">
    <text evidence="3">Belongs to the acyl-CoA dehydrogenase family.</text>
</comment>
<dbReference type="InterPro" id="IPR002328">
    <property type="entry name" value="ADH_Zn_CS"/>
</dbReference>
<dbReference type="Pfam" id="PF02771">
    <property type="entry name" value="Acyl-CoA_dh_N"/>
    <property type="match status" value="1"/>
</dbReference>
<evidence type="ECO:0000256" key="6">
    <source>
        <dbReference type="ARBA" id="ARBA00023002"/>
    </source>
</evidence>
<dbReference type="SUPFAM" id="SSF50129">
    <property type="entry name" value="GroES-like"/>
    <property type="match status" value="1"/>
</dbReference>
<keyword evidence="6" id="KW-0560">Oxidoreductase</keyword>
<dbReference type="GO" id="GO:0008270">
    <property type="term" value="F:zinc ion binding"/>
    <property type="evidence" value="ECO:0007669"/>
    <property type="project" value="InterPro"/>
</dbReference>
<evidence type="ECO:0000256" key="2">
    <source>
        <dbReference type="ARBA" id="ARBA00004370"/>
    </source>
</evidence>
<feature type="compositionally biased region" description="Polar residues" evidence="9">
    <location>
        <begin position="185"/>
        <end position="199"/>
    </location>
</feature>
<dbReference type="InterPro" id="IPR011032">
    <property type="entry name" value="GroES-like_sf"/>
</dbReference>
<evidence type="ECO:0000256" key="3">
    <source>
        <dbReference type="ARBA" id="ARBA00009347"/>
    </source>
</evidence>
<gene>
    <name evidence="16" type="ORF">EG328_009362</name>
</gene>
<dbReference type="Pfam" id="PF00107">
    <property type="entry name" value="ADH_zinc_N"/>
    <property type="match status" value="1"/>
</dbReference>
<evidence type="ECO:0000256" key="5">
    <source>
        <dbReference type="ARBA" id="ARBA00022827"/>
    </source>
</evidence>
<feature type="compositionally biased region" description="Polar residues" evidence="9">
    <location>
        <begin position="67"/>
        <end position="77"/>
    </location>
</feature>
<feature type="domain" description="Acyl-CoA dehydrogenase/oxidase C-terminal" evidence="11">
    <location>
        <begin position="650"/>
        <end position="800"/>
    </location>
</feature>
<dbReference type="InterPro" id="IPR037069">
    <property type="entry name" value="AcylCoA_DH/ox_N_sf"/>
</dbReference>
<proteinExistence type="inferred from homology"/>
<dbReference type="Gene3D" id="3.90.180.10">
    <property type="entry name" value="Medium-chain alcohol dehydrogenases, catalytic domain"/>
    <property type="match status" value="1"/>
</dbReference>
<keyword evidence="8" id="KW-0862">Zinc</keyword>
<sequence>MQGKPTRLANHSFPCTCFVAYPHQRQDSSPSNQFRPPTPHGAARLWNPSNYTPRTLAIPNVALQHPDLNTDQGTRPTTAGAYPLLTLPEQRRSRQSFQDSSLLVDRSSGEYSGRTSAKLPEDRRRTSQQCGERESKQASAEAGPGPSTAAARVDALKESMERKADSLMPEAASPQDPETGRTKSIARSTSRASIPTSRHGTGEPQGLPDEDEFSWGPNHPCYPHLNPHVPLDSPLHQSTRIIRIRRDWMQVGDLAPTFANLYPEILDHLIEESEFREIIKAINDELITAFSPYSARAWIDTIMGVATFWLWDDLGLAGVKKRLDNVEKRIERWNRDVGIQEGVSIISLRRTAYLNLDIQIPDPHIGLEPTSIGSRPDTGDTNGAHGSDAGATEQASYPLGPMQHEQQTLSSRLVVEKFVDEECIPADAVFAQQLGTTTEERFSAHPPIIEDLKLKAKKLGLWNLFLPKAHFKEGAGFSNLEYGLMAELLGKSATASEATNCAAPDTGNMEVIAKYGTEKQKRTWLDPLLDGKIRSAFLMTEPDVASSDAKNINLTIKKEGNSWVLNGSKWWSSGAGDPRCQIYIVMGKSDPQNADTYKQQSVILVPASTPGITIHRMLSVFGYDDAPHGHGHISFNNVRVPLDHIVLGPGRGFEIIQGRLGPGRIHHAMRSIGGAEKALDWFLARINDERKKPFGKLLSEHGIMTERVATSRIEIDSARLIVLNAAIAIDQAGAKSALKEIAIAKVMVPQALLNTLDKAIQAYGGAGVCQDTPLAKMYANGRTMRIVDGPDEVHLLQLGKNENKRAKFVAAKIEKRKSTSNLRIYPVSSTPLNLKMGDNMKAVHYEGPFKVSVKEVPKPILQHPDDAIIKVTTSAICGSDLHMYQGRTAAESGLIFGHENMGIVEEIGEGVTLLKKGDRIVLPFNVADGRCQNCEEGKTAFCTGVNPGFAGGAYGYVAMGPYQGGQAQWLRVPYADFNALKLPPGKEFENDFILLADIFPTGWHGVELSGFQAGENIAVFGAGPVGLMAAYSAILRGASRVFVVDMVKDRLDAAKKIGCIPINFTISDPVEQIIKLNGGMVDRAVDAVGYQAVDKSGSKEKPNIVLDQLIMVTRATGGLGIPGLYVPADPGAPDEHAGKGQILISFGKLFEKGLSLGTGQCNVKKYNRYLRDLIISGRAKPSFVVSNEISIDDASDAYTKFDKRVDGYTKVLIHPNGGF</sequence>
<dbReference type="Gene3D" id="1.20.140.10">
    <property type="entry name" value="Butyryl-CoA Dehydrogenase, subunit A, domain 3"/>
    <property type="match status" value="1"/>
</dbReference>
<feature type="domain" description="Acyl-CoA dehydrogenase/oxidase N-terminal" evidence="13">
    <location>
        <begin position="414"/>
        <end position="532"/>
    </location>
</feature>
<comment type="cofactor">
    <cofactor evidence="1">
        <name>FAD</name>
        <dbReference type="ChEBI" id="CHEBI:57692"/>
    </cofactor>
</comment>
<dbReference type="Pfam" id="PF08240">
    <property type="entry name" value="ADH_N"/>
    <property type="match status" value="1"/>
</dbReference>
<evidence type="ECO:0000259" key="12">
    <source>
        <dbReference type="Pfam" id="PF02770"/>
    </source>
</evidence>
<dbReference type="InterPro" id="IPR036250">
    <property type="entry name" value="AcylCo_DH-like_C"/>
</dbReference>
<dbReference type="SUPFAM" id="SSF56645">
    <property type="entry name" value="Acyl-CoA dehydrogenase NM domain-like"/>
    <property type="match status" value="1"/>
</dbReference>
<evidence type="ECO:0000259" key="10">
    <source>
        <dbReference type="Pfam" id="PF00107"/>
    </source>
</evidence>
<dbReference type="Pfam" id="PF00441">
    <property type="entry name" value="Acyl-CoA_dh_1"/>
    <property type="match status" value="1"/>
</dbReference>
<evidence type="ECO:0000256" key="9">
    <source>
        <dbReference type="SAM" id="MobiDB-lite"/>
    </source>
</evidence>
<dbReference type="PROSITE" id="PS00059">
    <property type="entry name" value="ADH_ZINC"/>
    <property type="match status" value="1"/>
</dbReference>
<dbReference type="EMBL" id="WNWS01000056">
    <property type="protein sequence ID" value="KAE9983913.1"/>
    <property type="molecule type" value="Genomic_DNA"/>
</dbReference>
<name>A0A8H3VB62_VENIN</name>
<dbReference type="Gene3D" id="3.40.50.720">
    <property type="entry name" value="NAD(P)-binding Rossmann-like Domain"/>
    <property type="match status" value="1"/>
</dbReference>
<dbReference type="InterPro" id="IPR013154">
    <property type="entry name" value="ADH-like_N"/>
</dbReference>
<comment type="caution">
    <text evidence="16">The sequence shown here is derived from an EMBL/GenBank/DDBJ whole genome shotgun (WGS) entry which is preliminary data.</text>
</comment>
<comment type="cofactor">
    <cofactor evidence="8">
        <name>Zn(2+)</name>
        <dbReference type="ChEBI" id="CHEBI:29105"/>
    </cofactor>
</comment>
<keyword evidence="7" id="KW-0472">Membrane</keyword>
<dbReference type="FunFam" id="2.40.110.10:FF:000002">
    <property type="entry name" value="Acyl-CoA dehydrogenase fadE12"/>
    <property type="match status" value="1"/>
</dbReference>
<feature type="region of interest" description="Disordered" evidence="9">
    <location>
        <begin position="367"/>
        <end position="396"/>
    </location>
</feature>